<dbReference type="InterPro" id="IPR041739">
    <property type="entry name" value="G5K_ProB"/>
</dbReference>
<feature type="binding site" evidence="8">
    <location>
        <begin position="209"/>
        <end position="215"/>
    </location>
    <ligand>
        <name>ATP</name>
        <dbReference type="ChEBI" id="CHEBI:30616"/>
    </ligand>
</feature>
<dbReference type="GO" id="GO:0005524">
    <property type="term" value="F:ATP binding"/>
    <property type="evidence" value="ECO:0007669"/>
    <property type="project" value="UniProtKB-KW"/>
</dbReference>
<dbReference type="InterPro" id="IPR005715">
    <property type="entry name" value="Glu_5kinase/COase_Synthase"/>
</dbReference>
<feature type="binding site" evidence="8">
    <location>
        <position position="150"/>
    </location>
    <ligand>
        <name>substrate</name>
    </ligand>
</feature>
<reference evidence="11 12" key="1">
    <citation type="journal article" date="2014" name="Antonie Van Leeuwenhoek">
        <title>Hyphomonas beringensis sp. nov. and Hyphomonas chukchiensis sp. nov., isolated from surface seawater of the Bering Sea and Chukchi Sea.</title>
        <authorList>
            <person name="Li C."/>
            <person name="Lai Q."/>
            <person name="Li G."/>
            <person name="Dong C."/>
            <person name="Wang J."/>
            <person name="Liao Y."/>
            <person name="Shao Z."/>
        </authorList>
    </citation>
    <scope>NUCLEOTIDE SEQUENCE [LARGE SCALE GENOMIC DNA]</scope>
    <source>
        <strain evidence="11 12">SCH89</strain>
    </source>
</reference>
<comment type="pathway">
    <text evidence="8">Amino-acid biosynthesis; L-proline biosynthesis; L-glutamate 5-semialdehyde from L-glutamate: step 1/2.</text>
</comment>
<keyword evidence="1 8" id="KW-0963">Cytoplasm</keyword>
<evidence type="ECO:0000256" key="2">
    <source>
        <dbReference type="ARBA" id="ARBA00022605"/>
    </source>
</evidence>
<dbReference type="GO" id="GO:0004349">
    <property type="term" value="F:glutamate 5-kinase activity"/>
    <property type="evidence" value="ECO:0007669"/>
    <property type="project" value="UniProtKB-UniRule"/>
</dbReference>
<dbReference type="InterPro" id="IPR001057">
    <property type="entry name" value="Glu/AcGlu_kinase"/>
</dbReference>
<dbReference type="Pfam" id="PF00696">
    <property type="entry name" value="AA_kinase"/>
    <property type="match status" value="1"/>
</dbReference>
<evidence type="ECO:0000256" key="4">
    <source>
        <dbReference type="ARBA" id="ARBA00022679"/>
    </source>
</evidence>
<dbReference type="UniPathway" id="UPA00098">
    <property type="reaction ID" value="UER00359"/>
</dbReference>
<keyword evidence="3 8" id="KW-0641">Proline biosynthesis</keyword>
<keyword evidence="5 8" id="KW-0547">Nucleotide-binding</keyword>
<evidence type="ECO:0000256" key="8">
    <source>
        <dbReference type="HAMAP-Rule" id="MF_00456"/>
    </source>
</evidence>
<dbReference type="PANTHER" id="PTHR43654:SF1">
    <property type="entry name" value="ISOPENTENYL PHOSPHATE KINASE"/>
    <property type="match status" value="1"/>
</dbReference>
<dbReference type="Gene3D" id="3.40.1160.10">
    <property type="entry name" value="Acetylglutamate kinase-like"/>
    <property type="match status" value="2"/>
</dbReference>
<dbReference type="STRING" id="1280953.HOC_12852"/>
<dbReference type="RefSeq" id="WP_035539221.1">
    <property type="nucleotide sequence ID" value="NZ_ARYL01000019.1"/>
</dbReference>
<dbReference type="OrthoDB" id="9804434at2"/>
<dbReference type="PIRSF" id="PIRSF000729">
    <property type="entry name" value="GK"/>
    <property type="match status" value="1"/>
</dbReference>
<comment type="caution">
    <text evidence="11">The sequence shown here is derived from an EMBL/GenBank/DDBJ whole genome shotgun (WGS) entry which is preliminary data.</text>
</comment>
<evidence type="ECO:0000313" key="12">
    <source>
        <dbReference type="Proteomes" id="UP000024942"/>
    </source>
</evidence>
<keyword evidence="6 8" id="KW-0418">Kinase</keyword>
<dbReference type="SUPFAM" id="SSF88697">
    <property type="entry name" value="PUA domain-like"/>
    <property type="match status" value="1"/>
</dbReference>
<keyword evidence="7 8" id="KW-0067">ATP-binding</keyword>
<evidence type="ECO:0000259" key="9">
    <source>
        <dbReference type="Pfam" id="PF00696"/>
    </source>
</evidence>
<organism evidence="11 12">
    <name type="scientific">Hyphomonas oceanitis SCH89</name>
    <dbReference type="NCBI Taxonomy" id="1280953"/>
    <lineage>
        <taxon>Bacteria</taxon>
        <taxon>Pseudomonadati</taxon>
        <taxon>Pseudomonadota</taxon>
        <taxon>Alphaproteobacteria</taxon>
        <taxon>Hyphomonadales</taxon>
        <taxon>Hyphomonadaceae</taxon>
        <taxon>Hyphomonas</taxon>
    </lineage>
</organism>
<keyword evidence="2 8" id="KW-0028">Amino-acid biosynthesis</keyword>
<protein>
    <recommendedName>
        <fullName evidence="8">Glutamate 5-kinase</fullName>
        <ecNumber evidence="8">2.7.2.11</ecNumber>
    </recommendedName>
    <alternativeName>
        <fullName evidence="8">Gamma-glutamyl kinase</fullName>
        <shortName evidence="8">GK</shortName>
    </alternativeName>
</protein>
<dbReference type="eggNOG" id="COG0263">
    <property type="taxonomic scope" value="Bacteria"/>
</dbReference>
<dbReference type="InterPro" id="IPR001048">
    <property type="entry name" value="Asp/Glu/Uridylate_kinase"/>
</dbReference>
<dbReference type="InterPro" id="IPR002478">
    <property type="entry name" value="PUA"/>
</dbReference>
<accession>A0A059G572</accession>
<dbReference type="FunFam" id="3.40.1160.10:FF:000006">
    <property type="entry name" value="Glutamate 5-kinase"/>
    <property type="match status" value="1"/>
</dbReference>
<dbReference type="CDD" id="cd21157">
    <property type="entry name" value="PUA_G5K"/>
    <property type="match status" value="1"/>
</dbReference>
<feature type="binding site" evidence="8">
    <location>
        <position position="51"/>
    </location>
    <ligand>
        <name>substrate</name>
    </ligand>
</feature>
<feature type="domain" description="PUA" evidence="10">
    <location>
        <begin position="275"/>
        <end position="341"/>
    </location>
</feature>
<dbReference type="GO" id="GO:0003723">
    <property type="term" value="F:RNA binding"/>
    <property type="evidence" value="ECO:0007669"/>
    <property type="project" value="InterPro"/>
</dbReference>
<dbReference type="Pfam" id="PF01472">
    <property type="entry name" value="PUA"/>
    <property type="match status" value="1"/>
</dbReference>
<comment type="caution">
    <text evidence="8">Lacks conserved residue(s) required for the propagation of feature annotation.</text>
</comment>
<dbReference type="GO" id="GO:0005829">
    <property type="term" value="C:cytosol"/>
    <property type="evidence" value="ECO:0007669"/>
    <property type="project" value="TreeGrafter"/>
</dbReference>
<evidence type="ECO:0000259" key="10">
    <source>
        <dbReference type="Pfam" id="PF01472"/>
    </source>
</evidence>
<comment type="similarity">
    <text evidence="8">Belongs to the glutamate 5-kinase family.</text>
</comment>
<gene>
    <name evidence="8" type="primary">proB</name>
    <name evidence="11" type="ORF">HOC_12852</name>
</gene>
<dbReference type="AlphaFoldDB" id="A0A059G572"/>
<dbReference type="SUPFAM" id="SSF53633">
    <property type="entry name" value="Carbamate kinase-like"/>
    <property type="match status" value="1"/>
</dbReference>
<dbReference type="PATRIC" id="fig|1280953.3.peg.2586"/>
<dbReference type="PROSITE" id="PS00902">
    <property type="entry name" value="GLUTAMATE_5_KINASE"/>
    <property type="match status" value="1"/>
</dbReference>
<sequence length="386" mass="42159">MSQTKRIVVKVGSSLLANPDLLTPRWAFIQRLLEDIALLRSEGYEVVLTSSGAVALGLNTLNVKPENAGLRDKQAAAACGMPIVLNAYKQVAHEFGFDIAQVLVTRGDLEERRRFLNTKNTVHRLLNGNVMPIVNENDTITTEEIRVGDNDRLAARIAQMIQAQHLVILTSVDGLYDKDPSEPGAKLVEELHDVSEYLSVTEGTSALGSGGMLTKMQAANMAQNAGCTTLIANGEADNPVSSVLKNQRPHTKCIANTEPASAWTAWLTDRLQMAGSLVITNEAADALAAGKRGVERADVQSIHGPYVRSDVIHIYDEEGVERARGLTNFSSEETMLLARNLDTETTKLLGYHTKATLVSRDNLVVLDERHLPWDSPAEDEMEPVTR</sequence>
<dbReference type="NCBIfam" id="TIGR01027">
    <property type="entry name" value="proB"/>
    <property type="match status" value="1"/>
</dbReference>
<evidence type="ECO:0000256" key="6">
    <source>
        <dbReference type="ARBA" id="ARBA00022777"/>
    </source>
</evidence>
<evidence type="ECO:0000256" key="3">
    <source>
        <dbReference type="ARBA" id="ARBA00022650"/>
    </source>
</evidence>
<evidence type="ECO:0000256" key="5">
    <source>
        <dbReference type="ARBA" id="ARBA00022741"/>
    </source>
</evidence>
<dbReference type="EC" id="2.7.2.11" evidence="8"/>
<dbReference type="CDD" id="cd04242">
    <property type="entry name" value="AAK_G5K_ProB"/>
    <property type="match status" value="1"/>
</dbReference>
<feature type="binding site" evidence="8">
    <location>
        <position position="138"/>
    </location>
    <ligand>
        <name>substrate</name>
    </ligand>
</feature>
<evidence type="ECO:0000256" key="1">
    <source>
        <dbReference type="ARBA" id="ARBA00022490"/>
    </source>
</evidence>
<evidence type="ECO:0000313" key="11">
    <source>
        <dbReference type="EMBL" id="KDA01946.1"/>
    </source>
</evidence>
<dbReference type="PANTHER" id="PTHR43654">
    <property type="entry name" value="GLUTAMATE 5-KINASE"/>
    <property type="match status" value="1"/>
</dbReference>
<dbReference type="PROSITE" id="PS50890">
    <property type="entry name" value="PUA"/>
    <property type="match status" value="1"/>
</dbReference>
<dbReference type="InterPro" id="IPR011529">
    <property type="entry name" value="Glu_5kinase"/>
</dbReference>
<keyword evidence="4 8" id="KW-0808">Transferase</keyword>
<feature type="domain" description="Aspartate/glutamate/uridylate kinase" evidence="9">
    <location>
        <begin position="5"/>
        <end position="233"/>
    </location>
</feature>
<keyword evidence="12" id="KW-1185">Reference proteome</keyword>
<dbReference type="HAMAP" id="MF_00456">
    <property type="entry name" value="ProB"/>
    <property type="match status" value="1"/>
</dbReference>
<name>A0A059G572_9PROT</name>
<comment type="function">
    <text evidence="8">Catalyzes the transfer of a phosphate group to glutamate to form L-glutamate 5-phosphate.</text>
</comment>
<comment type="catalytic activity">
    <reaction evidence="8">
        <text>L-glutamate + ATP = L-glutamyl 5-phosphate + ADP</text>
        <dbReference type="Rhea" id="RHEA:14877"/>
        <dbReference type="ChEBI" id="CHEBI:29985"/>
        <dbReference type="ChEBI" id="CHEBI:30616"/>
        <dbReference type="ChEBI" id="CHEBI:58274"/>
        <dbReference type="ChEBI" id="CHEBI:456216"/>
        <dbReference type="EC" id="2.7.2.11"/>
    </reaction>
</comment>
<dbReference type="Gene3D" id="2.30.130.10">
    <property type="entry name" value="PUA domain"/>
    <property type="match status" value="1"/>
</dbReference>
<dbReference type="InterPro" id="IPR036974">
    <property type="entry name" value="PUA_sf"/>
</dbReference>
<dbReference type="GO" id="GO:0055129">
    <property type="term" value="P:L-proline biosynthetic process"/>
    <property type="evidence" value="ECO:0007669"/>
    <property type="project" value="UniProtKB-UniRule"/>
</dbReference>
<dbReference type="Proteomes" id="UP000024942">
    <property type="component" value="Unassembled WGS sequence"/>
</dbReference>
<dbReference type="PRINTS" id="PR00474">
    <property type="entry name" value="GLU5KINASE"/>
</dbReference>
<proteinExistence type="inferred from homology"/>
<feature type="binding site" evidence="8">
    <location>
        <position position="10"/>
    </location>
    <ligand>
        <name>ATP</name>
        <dbReference type="ChEBI" id="CHEBI:30616"/>
    </ligand>
</feature>
<dbReference type="InterPro" id="IPR036393">
    <property type="entry name" value="AceGlu_kinase-like_sf"/>
</dbReference>
<dbReference type="InterPro" id="IPR015947">
    <property type="entry name" value="PUA-like_sf"/>
</dbReference>
<comment type="subcellular location">
    <subcellularLocation>
        <location evidence="8">Cytoplasm</location>
    </subcellularLocation>
</comment>
<dbReference type="EMBL" id="ARYL01000019">
    <property type="protein sequence ID" value="KDA01946.1"/>
    <property type="molecule type" value="Genomic_DNA"/>
</dbReference>
<dbReference type="InterPro" id="IPR019797">
    <property type="entry name" value="Glutamate_5-kinase_CS"/>
</dbReference>
<evidence type="ECO:0000256" key="7">
    <source>
        <dbReference type="ARBA" id="ARBA00022840"/>
    </source>
</evidence>